<dbReference type="EMBL" id="AMGV01000001">
    <property type="protein sequence ID" value="KEF62177.1"/>
    <property type="molecule type" value="Genomic_DNA"/>
</dbReference>
<dbReference type="Gene3D" id="3.40.50.300">
    <property type="entry name" value="P-loop containing nucleotide triphosphate hydrolases"/>
    <property type="match status" value="1"/>
</dbReference>
<dbReference type="HOGENOM" id="CLU_000288_125_13_1"/>
<dbReference type="VEuPathDB" id="FungiDB:A1O9_00149"/>
<dbReference type="InterPro" id="IPR029058">
    <property type="entry name" value="AB_hydrolase_fold"/>
</dbReference>
<keyword evidence="2" id="KW-1185">Reference proteome</keyword>
<evidence type="ECO:0008006" key="3">
    <source>
        <dbReference type="Google" id="ProtNLM"/>
    </source>
</evidence>
<gene>
    <name evidence="1" type="ORF">A1O9_00149</name>
</gene>
<dbReference type="RefSeq" id="XP_013264767.1">
    <property type="nucleotide sequence ID" value="XM_013409313.1"/>
</dbReference>
<sequence>MSLSEVSVVEDQPRDVNRSENTVDIITVHGLQEEAGNTWREGERGVEWLRTLLPLLLKDIRVLSYEYSIKNILEAKDNFAKNLVSNAITLVQQLSADRYHLDALERPIIFICHGFGGLLVKRALVHSAAVRAHQTEHLRSIYVSTFGILFMGTPHKGFDNGFLSTRRPFLVETSNQCLQDLSYGSAMLREIAEQFAPLVKKYRIHNFWEQERSSFGGKYTFVVNRESASLEHDDVEGCGIRTTHSEMVKFRTPQDQGYIVVSAALRRDRDQAITMIKSRWREEHQLRKSSRIQEASELVDQKFEAPRRTLTAPRLPLQGQVKNEYFFGVRRPDPRFTGRTMHAKLVRDRFTYLDRQATDSSPIIVVICGLGGSGKTQFARKFAQDLRSQYWGVFWIDASSEESIDGTFSSLALEAGKGGTSLSGVHWLSRSILPWLLIMDNADDPRIDLPKYLPSTGSGHILITTRNPGIRDLASGGEKGCIKLSGMDPEEGVALLLRSAYPEVAVQTHNSENLGLARILAKQLGYLAIALAYAGASIRTRYHTLAEYLRRYAEHREAITKIPRACRAGEVDIIATWELPFQRIVASPDIQSRDAVDLVHICAFLHFETIPERIFKQSWHGLPIPQSSYRSCPDFLKAEKSWTEDYQDRIASALELLYNRSIVDRDPDKAICSLHPVVHSWAQDRLEEVEQRKWLSWTVSILAHSISPHLEASGRQQRRELLPHLDACTRQLQHRFPVFPDSLGRATEIEKFAWVYAENGMWKQAKKLQKAIVDCRVRALGHSHEATLKALRALSHTLWNLFEVESAIKTQRRVLMARWWFRPKLQHWLSWSPWKPTYVQYCQSLDDLTLTLWLAGEREWSKYVGERAVQGLRKRLGSEDPLTLNAMFNLARTYLHLGEQYLSHDTLVRVLRKRKRLFGLDHPDTLMARNELGMSLCAQKKHLKAAERLVMNVLQARKRILGEEHAYTLWSVNDLSKVLCERRRGLEAAELLENIVPVVARTLGDEHVGMTMTRSNLARAYVLCERWTDADSLLRGLLNVIPSGHPDRINTMSGLIHVAIRMGKLDEAEQDCKALLNLISTKKILSQDNPRTVAIYEQLLEIYGLQNRSSDIETLKKQVPVLQTPQTSRRFEMQPIRRILRSESVLDKLQP</sequence>
<dbReference type="Pfam" id="PF13374">
    <property type="entry name" value="TPR_10"/>
    <property type="match status" value="2"/>
</dbReference>
<comment type="caution">
    <text evidence="1">The sequence shown here is derived from an EMBL/GenBank/DDBJ whole genome shotgun (WGS) entry which is preliminary data.</text>
</comment>
<dbReference type="InterPro" id="IPR052374">
    <property type="entry name" value="SERAC1"/>
</dbReference>
<evidence type="ECO:0000313" key="2">
    <source>
        <dbReference type="Proteomes" id="UP000027920"/>
    </source>
</evidence>
<dbReference type="SUPFAM" id="SSF52540">
    <property type="entry name" value="P-loop containing nucleoside triphosphate hydrolases"/>
    <property type="match status" value="1"/>
</dbReference>
<reference evidence="1 2" key="1">
    <citation type="submission" date="2013-03" db="EMBL/GenBank/DDBJ databases">
        <title>The Genome Sequence of Exophiala aquamarina CBS 119918.</title>
        <authorList>
            <consortium name="The Broad Institute Genomics Platform"/>
            <person name="Cuomo C."/>
            <person name="de Hoog S."/>
            <person name="Gorbushina A."/>
            <person name="Walker B."/>
            <person name="Young S.K."/>
            <person name="Zeng Q."/>
            <person name="Gargeya S."/>
            <person name="Fitzgerald M."/>
            <person name="Haas B."/>
            <person name="Abouelleil A."/>
            <person name="Allen A.W."/>
            <person name="Alvarado L."/>
            <person name="Arachchi H.M."/>
            <person name="Berlin A.M."/>
            <person name="Chapman S.B."/>
            <person name="Gainer-Dewar J."/>
            <person name="Goldberg J."/>
            <person name="Griggs A."/>
            <person name="Gujja S."/>
            <person name="Hansen M."/>
            <person name="Howarth C."/>
            <person name="Imamovic A."/>
            <person name="Ireland A."/>
            <person name="Larimer J."/>
            <person name="McCowan C."/>
            <person name="Murphy C."/>
            <person name="Pearson M."/>
            <person name="Poon T.W."/>
            <person name="Priest M."/>
            <person name="Roberts A."/>
            <person name="Saif S."/>
            <person name="Shea T."/>
            <person name="Sisk P."/>
            <person name="Sykes S."/>
            <person name="Wortman J."/>
            <person name="Nusbaum C."/>
            <person name="Birren B."/>
        </authorList>
    </citation>
    <scope>NUCLEOTIDE SEQUENCE [LARGE SCALE GENOMIC DNA]</scope>
    <source>
        <strain evidence="1 2">CBS 119918</strain>
    </source>
</reference>
<accession>A0A072PQZ8</accession>
<organism evidence="1 2">
    <name type="scientific">Exophiala aquamarina CBS 119918</name>
    <dbReference type="NCBI Taxonomy" id="1182545"/>
    <lineage>
        <taxon>Eukaryota</taxon>
        <taxon>Fungi</taxon>
        <taxon>Dikarya</taxon>
        <taxon>Ascomycota</taxon>
        <taxon>Pezizomycotina</taxon>
        <taxon>Eurotiomycetes</taxon>
        <taxon>Chaetothyriomycetidae</taxon>
        <taxon>Chaetothyriales</taxon>
        <taxon>Herpotrichiellaceae</taxon>
        <taxon>Exophiala</taxon>
    </lineage>
</organism>
<dbReference type="SUPFAM" id="SSF48452">
    <property type="entry name" value="TPR-like"/>
    <property type="match status" value="2"/>
</dbReference>
<proteinExistence type="predicted"/>
<dbReference type="Gene3D" id="1.25.40.10">
    <property type="entry name" value="Tetratricopeptide repeat domain"/>
    <property type="match status" value="3"/>
</dbReference>
<dbReference type="OrthoDB" id="4121157at2759"/>
<dbReference type="AlphaFoldDB" id="A0A072PQZ8"/>
<dbReference type="PANTHER" id="PTHR48182">
    <property type="entry name" value="PROTEIN SERAC1"/>
    <property type="match status" value="1"/>
</dbReference>
<dbReference type="GeneID" id="25275101"/>
<protein>
    <recommendedName>
        <fullName evidence="3">NB-ARC domain-containing protein</fullName>
    </recommendedName>
</protein>
<evidence type="ECO:0000313" key="1">
    <source>
        <dbReference type="EMBL" id="KEF62177.1"/>
    </source>
</evidence>
<dbReference type="InterPro" id="IPR011990">
    <property type="entry name" value="TPR-like_helical_dom_sf"/>
</dbReference>
<dbReference type="PANTHER" id="PTHR48182:SF3">
    <property type="entry name" value="DUF676 DOMAIN-CONTAINING PROTEIN"/>
    <property type="match status" value="1"/>
</dbReference>
<dbReference type="InterPro" id="IPR027417">
    <property type="entry name" value="P-loop_NTPase"/>
</dbReference>
<name>A0A072PQZ8_9EURO</name>
<dbReference type="SUPFAM" id="SSF53474">
    <property type="entry name" value="alpha/beta-Hydrolases"/>
    <property type="match status" value="1"/>
</dbReference>
<dbReference type="Proteomes" id="UP000027920">
    <property type="component" value="Unassembled WGS sequence"/>
</dbReference>
<dbReference type="STRING" id="1182545.A0A072PQZ8"/>